<dbReference type="Proteomes" id="UP001595816">
    <property type="component" value="Unassembled WGS sequence"/>
</dbReference>
<evidence type="ECO:0000313" key="1">
    <source>
        <dbReference type="EMBL" id="MFC4136738.1"/>
    </source>
</evidence>
<keyword evidence="2" id="KW-1185">Reference proteome</keyword>
<evidence type="ECO:0008006" key="3">
    <source>
        <dbReference type="Google" id="ProtNLM"/>
    </source>
</evidence>
<sequence length="337" mass="37155">MRRHDPQRDVEPDGWADFADKNRLGVAWAWPLVRAAAAGGRQTALIATLHDGPDVAGLVTGRFIGPRVSRGRQPIAGILDIDSLTTSCFPGIVTERPEAFGDAVDAVLTEVRGIQGVLLRQIVAETLPAVLRRPAVVREGVPMAHFANRFADFDAYAHSLGRRRGPLRPVYNRLGRDTDLVVESTMDGDLSIPVTAADLRRLVNLVVDRHHTRRWLRKRYLSEAVAAAQVGTPGVHLRTYRDLAGRLLAVHTVLDHPDLPVSSAWGSLDLADGGRKDLWFHSNAELSRWCIETGRRGFLSGQGSLAEKQRLGHETTRQWQVLIPASPRRRPAPEQPG</sequence>
<organism evidence="1 2">
    <name type="scientific">Hamadaea flava</name>
    <dbReference type="NCBI Taxonomy" id="1742688"/>
    <lineage>
        <taxon>Bacteria</taxon>
        <taxon>Bacillati</taxon>
        <taxon>Actinomycetota</taxon>
        <taxon>Actinomycetes</taxon>
        <taxon>Micromonosporales</taxon>
        <taxon>Micromonosporaceae</taxon>
        <taxon>Hamadaea</taxon>
    </lineage>
</organism>
<reference evidence="2" key="1">
    <citation type="journal article" date="2019" name="Int. J. Syst. Evol. Microbiol.">
        <title>The Global Catalogue of Microorganisms (GCM) 10K type strain sequencing project: providing services to taxonomists for standard genome sequencing and annotation.</title>
        <authorList>
            <consortium name="The Broad Institute Genomics Platform"/>
            <consortium name="The Broad Institute Genome Sequencing Center for Infectious Disease"/>
            <person name="Wu L."/>
            <person name="Ma J."/>
        </authorList>
    </citation>
    <scope>NUCLEOTIDE SEQUENCE [LARGE SCALE GENOMIC DNA]</scope>
    <source>
        <strain evidence="2">CGMCC 4.7289</strain>
    </source>
</reference>
<evidence type="ECO:0000313" key="2">
    <source>
        <dbReference type="Proteomes" id="UP001595816"/>
    </source>
</evidence>
<dbReference type="EMBL" id="JBHSAY010000033">
    <property type="protein sequence ID" value="MFC4136738.1"/>
    <property type="molecule type" value="Genomic_DNA"/>
</dbReference>
<protein>
    <recommendedName>
        <fullName evidence="3">GNAT family N-acetyltransferase</fullName>
    </recommendedName>
</protein>
<gene>
    <name evidence="1" type="ORF">ACFOZ4_39550</name>
</gene>
<name>A0ABV8M204_9ACTN</name>
<comment type="caution">
    <text evidence="1">The sequence shown here is derived from an EMBL/GenBank/DDBJ whole genome shotgun (WGS) entry which is preliminary data.</text>
</comment>
<proteinExistence type="predicted"/>
<accession>A0ABV8M204</accession>